<feature type="compositionally biased region" description="Polar residues" evidence="1">
    <location>
        <begin position="141"/>
        <end position="151"/>
    </location>
</feature>
<proteinExistence type="predicted"/>
<sequence>ETLSEASTSDSLEFRNEGLQDASALKDECGPWSAPSSPASFIRGSKYEEDSLPSWRIPTSSLVQERSKSKSETSWVRPVVEKQKNFPGTVSRSILNSWPSPSHISDSVSSYRTRSRISASSSSYGQSFDPFQTWHPRSRSEATSYRSQSIDSSVPAFRMEKISALSDRSVSRPYVRSPSLDLTGDKTD</sequence>
<feature type="compositionally biased region" description="Low complexity" evidence="1">
    <location>
        <begin position="167"/>
        <end position="179"/>
    </location>
</feature>
<feature type="region of interest" description="Disordered" evidence="1">
    <location>
        <begin position="97"/>
        <end position="151"/>
    </location>
</feature>
<gene>
    <name evidence="2" type="primary">ORF98916</name>
</gene>
<feature type="region of interest" description="Disordered" evidence="1">
    <location>
        <begin position="1"/>
        <end position="20"/>
    </location>
</feature>
<evidence type="ECO:0000256" key="1">
    <source>
        <dbReference type="SAM" id="MobiDB-lite"/>
    </source>
</evidence>
<accession>A0A0B7A5X9</accession>
<evidence type="ECO:0000313" key="2">
    <source>
        <dbReference type="EMBL" id="CEK76188.1"/>
    </source>
</evidence>
<feature type="compositionally biased region" description="Low complexity" evidence="1">
    <location>
        <begin position="97"/>
        <end position="123"/>
    </location>
</feature>
<dbReference type="AlphaFoldDB" id="A0A0B7A5X9"/>
<organism evidence="2">
    <name type="scientific">Arion vulgaris</name>
    <dbReference type="NCBI Taxonomy" id="1028688"/>
    <lineage>
        <taxon>Eukaryota</taxon>
        <taxon>Metazoa</taxon>
        <taxon>Spiralia</taxon>
        <taxon>Lophotrochozoa</taxon>
        <taxon>Mollusca</taxon>
        <taxon>Gastropoda</taxon>
        <taxon>Heterobranchia</taxon>
        <taxon>Euthyneura</taxon>
        <taxon>Panpulmonata</taxon>
        <taxon>Eupulmonata</taxon>
        <taxon>Stylommatophora</taxon>
        <taxon>Helicina</taxon>
        <taxon>Arionoidea</taxon>
        <taxon>Arionidae</taxon>
        <taxon>Arion</taxon>
    </lineage>
</organism>
<feature type="non-terminal residue" evidence="2">
    <location>
        <position position="1"/>
    </location>
</feature>
<dbReference type="EMBL" id="HACG01029323">
    <property type="protein sequence ID" value="CEK76188.1"/>
    <property type="molecule type" value="Transcribed_RNA"/>
</dbReference>
<feature type="region of interest" description="Disordered" evidence="1">
    <location>
        <begin position="167"/>
        <end position="188"/>
    </location>
</feature>
<reference evidence="2" key="1">
    <citation type="submission" date="2014-12" db="EMBL/GenBank/DDBJ databases">
        <title>Insight into the proteome of Arion vulgaris.</title>
        <authorList>
            <person name="Aradska J."/>
            <person name="Bulat T."/>
            <person name="Smidak R."/>
            <person name="Sarate P."/>
            <person name="Gangsoo J."/>
            <person name="Sialana F."/>
            <person name="Bilban M."/>
            <person name="Lubec G."/>
        </authorList>
    </citation>
    <scope>NUCLEOTIDE SEQUENCE</scope>
    <source>
        <tissue evidence="2">Skin</tissue>
    </source>
</reference>
<feature type="compositionally biased region" description="Polar residues" evidence="1">
    <location>
        <begin position="1"/>
        <end position="11"/>
    </location>
</feature>
<protein>
    <submittedName>
        <fullName evidence="2">Uncharacterized protein</fullName>
    </submittedName>
</protein>
<name>A0A0B7A5X9_9EUPU</name>